<sequence>MNTVADTPLADQRSVEILESARRAFAEKGFDGASMQDIAREAGMSVGNFYRYFPSKAAIVEALIAFDMEEMERDFSNILIHQSPLQALRETIERKITDAECQGDGKIWAEITAAALRKPEIREIAYRMEQGIVAHLITIFSIAAKLPLDEAQARWTAHAHLLVMMVKACAMQSPENPTTADLTQLVLRNINRTLDDIATSAAAKG</sequence>
<proteinExistence type="predicted"/>
<dbReference type="Proteomes" id="UP000284547">
    <property type="component" value="Unassembled WGS sequence"/>
</dbReference>
<accession>A0A411Z3D6</accession>
<dbReference type="InterPro" id="IPR001647">
    <property type="entry name" value="HTH_TetR"/>
</dbReference>
<dbReference type="RefSeq" id="WP_118151701.1">
    <property type="nucleotide sequence ID" value="NZ_QWEY01000004.1"/>
</dbReference>
<dbReference type="PROSITE" id="PS50977">
    <property type="entry name" value="HTH_TETR_2"/>
    <property type="match status" value="1"/>
</dbReference>
<evidence type="ECO:0000259" key="5">
    <source>
        <dbReference type="PROSITE" id="PS50977"/>
    </source>
</evidence>
<protein>
    <submittedName>
        <fullName evidence="6">TetR/AcrR family transcriptional regulator</fullName>
    </submittedName>
</protein>
<evidence type="ECO:0000256" key="2">
    <source>
        <dbReference type="ARBA" id="ARBA00023125"/>
    </source>
</evidence>
<gene>
    <name evidence="6" type="ORF">D1012_10140</name>
</gene>
<dbReference type="Gene3D" id="1.10.357.10">
    <property type="entry name" value="Tetracycline Repressor, domain 2"/>
    <property type="match status" value="1"/>
</dbReference>
<comment type="caution">
    <text evidence="6">The sequence shown here is derived from an EMBL/GenBank/DDBJ whole genome shotgun (WGS) entry which is preliminary data.</text>
</comment>
<dbReference type="PRINTS" id="PR00455">
    <property type="entry name" value="HTHTETR"/>
</dbReference>
<dbReference type="GO" id="GO:0000976">
    <property type="term" value="F:transcription cis-regulatory region binding"/>
    <property type="evidence" value="ECO:0007669"/>
    <property type="project" value="TreeGrafter"/>
</dbReference>
<keyword evidence="2 4" id="KW-0238">DNA-binding</keyword>
<evidence type="ECO:0000256" key="4">
    <source>
        <dbReference type="PROSITE-ProRule" id="PRU00335"/>
    </source>
</evidence>
<dbReference type="PANTHER" id="PTHR30055:SF234">
    <property type="entry name" value="HTH-TYPE TRANSCRIPTIONAL REGULATOR BETI"/>
    <property type="match status" value="1"/>
</dbReference>
<keyword evidence="1" id="KW-0805">Transcription regulation</keyword>
<reference evidence="6 7" key="1">
    <citation type="submission" date="2018-08" db="EMBL/GenBank/DDBJ databases">
        <title>Flavobacterium tibetense sp. nov., isolated from a wetland YonghuCo on Tibetan Plateau.</title>
        <authorList>
            <person name="Phurbu D."/>
            <person name="Lu H."/>
            <person name="Xing P."/>
        </authorList>
    </citation>
    <scope>NUCLEOTIDE SEQUENCE [LARGE SCALE GENOMIC DNA]</scope>
    <source>
        <strain evidence="6 7">DJC</strain>
    </source>
</reference>
<evidence type="ECO:0000313" key="7">
    <source>
        <dbReference type="Proteomes" id="UP000284547"/>
    </source>
</evidence>
<dbReference type="SUPFAM" id="SSF48498">
    <property type="entry name" value="Tetracyclin repressor-like, C-terminal domain"/>
    <property type="match status" value="1"/>
</dbReference>
<dbReference type="SUPFAM" id="SSF46689">
    <property type="entry name" value="Homeodomain-like"/>
    <property type="match status" value="1"/>
</dbReference>
<organism evidence="6 7">
    <name type="scientific">Pseudotabrizicola alkalilacus</name>
    <dbReference type="NCBI Taxonomy" id="2305252"/>
    <lineage>
        <taxon>Bacteria</taxon>
        <taxon>Pseudomonadati</taxon>
        <taxon>Pseudomonadota</taxon>
        <taxon>Alphaproteobacteria</taxon>
        <taxon>Rhodobacterales</taxon>
        <taxon>Paracoccaceae</taxon>
        <taxon>Pseudotabrizicola</taxon>
    </lineage>
</organism>
<feature type="DNA-binding region" description="H-T-H motif" evidence="4">
    <location>
        <begin position="34"/>
        <end position="53"/>
    </location>
</feature>
<name>A0A411Z3D6_9RHOB</name>
<dbReference type="FunFam" id="1.10.10.60:FF:000141">
    <property type="entry name" value="TetR family transcriptional regulator"/>
    <property type="match status" value="1"/>
</dbReference>
<dbReference type="EMBL" id="QWEY01000004">
    <property type="protein sequence ID" value="RGP37550.1"/>
    <property type="molecule type" value="Genomic_DNA"/>
</dbReference>
<dbReference type="PANTHER" id="PTHR30055">
    <property type="entry name" value="HTH-TYPE TRANSCRIPTIONAL REGULATOR RUTR"/>
    <property type="match status" value="1"/>
</dbReference>
<dbReference type="OrthoDB" id="9808189at2"/>
<dbReference type="InterPro" id="IPR009057">
    <property type="entry name" value="Homeodomain-like_sf"/>
</dbReference>
<dbReference type="InterPro" id="IPR036271">
    <property type="entry name" value="Tet_transcr_reg_TetR-rel_C_sf"/>
</dbReference>
<dbReference type="InterPro" id="IPR050109">
    <property type="entry name" value="HTH-type_TetR-like_transc_reg"/>
</dbReference>
<evidence type="ECO:0000313" key="6">
    <source>
        <dbReference type="EMBL" id="RGP37550.1"/>
    </source>
</evidence>
<dbReference type="AlphaFoldDB" id="A0A411Z3D6"/>
<dbReference type="GO" id="GO:0003700">
    <property type="term" value="F:DNA-binding transcription factor activity"/>
    <property type="evidence" value="ECO:0007669"/>
    <property type="project" value="TreeGrafter"/>
</dbReference>
<dbReference type="Pfam" id="PF00440">
    <property type="entry name" value="TetR_N"/>
    <property type="match status" value="1"/>
</dbReference>
<keyword evidence="7" id="KW-1185">Reference proteome</keyword>
<keyword evidence="3" id="KW-0804">Transcription</keyword>
<evidence type="ECO:0000256" key="1">
    <source>
        <dbReference type="ARBA" id="ARBA00023015"/>
    </source>
</evidence>
<evidence type="ECO:0000256" key="3">
    <source>
        <dbReference type="ARBA" id="ARBA00023163"/>
    </source>
</evidence>
<feature type="domain" description="HTH tetR-type" evidence="5">
    <location>
        <begin position="11"/>
        <end position="71"/>
    </location>
</feature>